<dbReference type="GO" id="GO:0003677">
    <property type="term" value="F:DNA binding"/>
    <property type="evidence" value="ECO:0007669"/>
    <property type="project" value="UniProtKB-KW"/>
</dbReference>
<name>A0A2Z6B3L5_9BACT</name>
<dbReference type="Proteomes" id="UP000269883">
    <property type="component" value="Chromosome"/>
</dbReference>
<dbReference type="Pfam" id="PF02082">
    <property type="entry name" value="Rrf2"/>
    <property type="match status" value="1"/>
</dbReference>
<evidence type="ECO:0000313" key="3">
    <source>
        <dbReference type="Proteomes" id="UP000269883"/>
    </source>
</evidence>
<dbReference type="AlphaFoldDB" id="A0A2Z6B3L5"/>
<sequence>MRLTTKSRYGAKMFLDIALHCGGGPVRIRDISQRQGISVKYLEKLIRKLKEASYIKSKRGPKGGHIITRPLEDISVGDIVRILEGERQLTDFADSEPGCEEALCLTNRVWVEASKAMFAKLDSISFSELVAEAKACDKAACCLDRPCKAESDEQENK</sequence>
<dbReference type="KEGG" id="dfl:DFE_3366"/>
<gene>
    <name evidence="2" type="ORF">DFE_3366</name>
</gene>
<accession>A0A2Z6B3L5</accession>
<protein>
    <submittedName>
        <fullName evidence="2">Transcriptional regulator, Rrf2 family</fullName>
    </submittedName>
</protein>
<dbReference type="PANTHER" id="PTHR33221:SF5">
    <property type="entry name" value="HTH-TYPE TRANSCRIPTIONAL REGULATOR ISCR"/>
    <property type="match status" value="1"/>
</dbReference>
<dbReference type="EMBL" id="AP017378">
    <property type="protein sequence ID" value="BBD10092.1"/>
    <property type="molecule type" value="Genomic_DNA"/>
</dbReference>
<dbReference type="RefSeq" id="WP_126381180.1">
    <property type="nucleotide sequence ID" value="NZ_AP017378.1"/>
</dbReference>
<dbReference type="GO" id="GO:0005829">
    <property type="term" value="C:cytosol"/>
    <property type="evidence" value="ECO:0007669"/>
    <property type="project" value="TreeGrafter"/>
</dbReference>
<evidence type="ECO:0000313" key="2">
    <source>
        <dbReference type="EMBL" id="BBD10092.1"/>
    </source>
</evidence>
<dbReference type="SUPFAM" id="SSF46785">
    <property type="entry name" value="Winged helix' DNA-binding domain"/>
    <property type="match status" value="1"/>
</dbReference>
<dbReference type="PANTHER" id="PTHR33221">
    <property type="entry name" value="WINGED HELIX-TURN-HELIX TRANSCRIPTIONAL REGULATOR, RRF2 FAMILY"/>
    <property type="match status" value="1"/>
</dbReference>
<reference evidence="2 3" key="1">
    <citation type="journal article" date="2018" name="Sci. Adv.">
        <title>Multi-heme cytochromes provide a pathway for survival in energy-limited environments.</title>
        <authorList>
            <person name="Deng X."/>
            <person name="Dohmae N."/>
            <person name="Nealson K.H."/>
            <person name="Hashimoto K."/>
            <person name="Okamoto A."/>
        </authorList>
    </citation>
    <scope>NUCLEOTIDE SEQUENCE [LARGE SCALE GENOMIC DNA]</scope>
    <source>
        <strain evidence="2 3">IS5</strain>
    </source>
</reference>
<dbReference type="OrthoDB" id="9800519at2"/>
<dbReference type="InterPro" id="IPR000944">
    <property type="entry name" value="Tscrpt_reg_Rrf2"/>
</dbReference>
<evidence type="ECO:0000256" key="1">
    <source>
        <dbReference type="ARBA" id="ARBA00023125"/>
    </source>
</evidence>
<dbReference type="InterPro" id="IPR036388">
    <property type="entry name" value="WH-like_DNA-bd_sf"/>
</dbReference>
<dbReference type="GO" id="GO:0003700">
    <property type="term" value="F:DNA-binding transcription factor activity"/>
    <property type="evidence" value="ECO:0007669"/>
    <property type="project" value="TreeGrafter"/>
</dbReference>
<dbReference type="InterPro" id="IPR036390">
    <property type="entry name" value="WH_DNA-bd_sf"/>
</dbReference>
<keyword evidence="3" id="KW-1185">Reference proteome</keyword>
<organism evidence="2 3">
    <name type="scientific">Desulfovibrio ferrophilus</name>
    <dbReference type="NCBI Taxonomy" id="241368"/>
    <lineage>
        <taxon>Bacteria</taxon>
        <taxon>Pseudomonadati</taxon>
        <taxon>Thermodesulfobacteriota</taxon>
        <taxon>Desulfovibrionia</taxon>
        <taxon>Desulfovibrionales</taxon>
        <taxon>Desulfovibrionaceae</taxon>
        <taxon>Desulfovibrio</taxon>
    </lineage>
</organism>
<dbReference type="PROSITE" id="PS51197">
    <property type="entry name" value="HTH_RRF2_2"/>
    <property type="match status" value="1"/>
</dbReference>
<dbReference type="NCBIfam" id="TIGR00738">
    <property type="entry name" value="rrf2_super"/>
    <property type="match status" value="1"/>
</dbReference>
<proteinExistence type="predicted"/>
<keyword evidence="1" id="KW-0238">DNA-binding</keyword>
<dbReference type="Gene3D" id="1.10.10.10">
    <property type="entry name" value="Winged helix-like DNA-binding domain superfamily/Winged helix DNA-binding domain"/>
    <property type="match status" value="1"/>
</dbReference>